<dbReference type="InterPro" id="IPR050491">
    <property type="entry name" value="AmpC-like"/>
</dbReference>
<dbReference type="InterPro" id="IPR001466">
    <property type="entry name" value="Beta-lactam-related"/>
</dbReference>
<comment type="caution">
    <text evidence="2">The sequence shown here is derived from an EMBL/GenBank/DDBJ whole genome shotgun (WGS) entry which is preliminary data.</text>
</comment>
<dbReference type="RefSeq" id="WP_188737670.1">
    <property type="nucleotide sequence ID" value="NZ_BMLW01000018.1"/>
</dbReference>
<keyword evidence="3" id="KW-1185">Reference proteome</keyword>
<dbReference type="GO" id="GO:0016787">
    <property type="term" value="F:hydrolase activity"/>
    <property type="evidence" value="ECO:0007669"/>
    <property type="project" value="UniProtKB-KW"/>
</dbReference>
<dbReference type="InterPro" id="IPR012338">
    <property type="entry name" value="Beta-lactam/transpept-like"/>
</dbReference>
<dbReference type="SUPFAM" id="SSF56601">
    <property type="entry name" value="beta-lactamase/transpeptidase-like"/>
    <property type="match status" value="1"/>
</dbReference>
<accession>A0ABQ2P271</accession>
<keyword evidence="2" id="KW-0378">Hydrolase</keyword>
<reference evidence="3" key="1">
    <citation type="journal article" date="2019" name="Int. J. Syst. Evol. Microbiol.">
        <title>The Global Catalogue of Microorganisms (GCM) 10K type strain sequencing project: providing services to taxonomists for standard genome sequencing and annotation.</title>
        <authorList>
            <consortium name="The Broad Institute Genomics Platform"/>
            <consortium name="The Broad Institute Genome Sequencing Center for Infectious Disease"/>
            <person name="Wu L."/>
            <person name="Ma J."/>
        </authorList>
    </citation>
    <scope>NUCLEOTIDE SEQUENCE [LARGE SCALE GENOMIC DNA]</scope>
    <source>
        <strain evidence="3">CGMCC 1.7693</strain>
    </source>
</reference>
<feature type="domain" description="Beta-lactamase-related" evidence="1">
    <location>
        <begin position="12"/>
        <end position="360"/>
    </location>
</feature>
<name>A0ABQ2P271_9BACI</name>
<dbReference type="Pfam" id="PF00144">
    <property type="entry name" value="Beta-lactamase"/>
    <property type="match status" value="1"/>
</dbReference>
<protein>
    <submittedName>
        <fullName evidence="2">Serine hydrolase</fullName>
    </submittedName>
</protein>
<dbReference type="Proteomes" id="UP000641206">
    <property type="component" value="Unassembled WGS sequence"/>
</dbReference>
<evidence type="ECO:0000313" key="3">
    <source>
        <dbReference type="Proteomes" id="UP000641206"/>
    </source>
</evidence>
<dbReference type="PANTHER" id="PTHR46825">
    <property type="entry name" value="D-ALANYL-D-ALANINE-CARBOXYPEPTIDASE/ENDOPEPTIDASE AMPH"/>
    <property type="match status" value="1"/>
</dbReference>
<dbReference type="PANTHER" id="PTHR46825:SF9">
    <property type="entry name" value="BETA-LACTAMASE-RELATED DOMAIN-CONTAINING PROTEIN"/>
    <property type="match status" value="1"/>
</dbReference>
<gene>
    <name evidence="2" type="ORF">GCM10011346_46590</name>
</gene>
<dbReference type="Gene3D" id="3.40.710.10">
    <property type="entry name" value="DD-peptidase/beta-lactamase superfamily"/>
    <property type="match status" value="1"/>
</dbReference>
<dbReference type="EMBL" id="BMLW01000018">
    <property type="protein sequence ID" value="GGP16073.1"/>
    <property type="molecule type" value="Genomic_DNA"/>
</dbReference>
<evidence type="ECO:0000259" key="1">
    <source>
        <dbReference type="Pfam" id="PF00144"/>
    </source>
</evidence>
<evidence type="ECO:0000313" key="2">
    <source>
        <dbReference type="EMBL" id="GGP16073.1"/>
    </source>
</evidence>
<proteinExistence type="predicted"/>
<sequence length="474" mass="53733">MQMQNDDWITTFEAYVEKVLKESHLPGVAVGLAKDGHTFYEKGFGYSDLENQLKITSDTVFAIGSITKTFTCVALMQLKEEGKLSLHDPIKKYLPDFQLKNEKDADQITIHHFMTHTSGIPDLQTFPMVLYESLTEDDFRYDPAIQGNKEEVQPIYTYEEYLHYISQLDFKLLGEPGKQWLYSNDCYGLLGAIIERVSGKKYETYIYEHILKPAGMKRTSFFLDDFYNIDVTKIYVSREKHGEKTIVPSRNWWDTPVQRAAGFLKSTVSDMLKFTEIFRTGGKAGPERILTNDSVKQMTEAHIWRNKRIRQGYGYGLSTVSDYHGTKLVEHAGGLKGGGAQMYIIAEKGLTGIVLTNILSVAPTAIMNGAFNCMENRSAEASHVIYENKAAGSQGCLSQYVGNYQSETMNLSLFVEVKKSQLQAYVLDSPMGLKPIDKNTFLLEGTMDCVKFNRNVHGHIAEMDYKGLKFRRKG</sequence>
<organism evidence="2 3">
    <name type="scientific">Oceanobacillus neutriphilus</name>
    <dbReference type="NCBI Taxonomy" id="531815"/>
    <lineage>
        <taxon>Bacteria</taxon>
        <taxon>Bacillati</taxon>
        <taxon>Bacillota</taxon>
        <taxon>Bacilli</taxon>
        <taxon>Bacillales</taxon>
        <taxon>Bacillaceae</taxon>
        <taxon>Oceanobacillus</taxon>
    </lineage>
</organism>